<organism evidence="2 3">
    <name type="scientific">Thalassiosira oceanica</name>
    <name type="common">Marine diatom</name>
    <dbReference type="NCBI Taxonomy" id="159749"/>
    <lineage>
        <taxon>Eukaryota</taxon>
        <taxon>Sar</taxon>
        <taxon>Stramenopiles</taxon>
        <taxon>Ochrophyta</taxon>
        <taxon>Bacillariophyta</taxon>
        <taxon>Coscinodiscophyceae</taxon>
        <taxon>Thalassiosirophycidae</taxon>
        <taxon>Thalassiosirales</taxon>
        <taxon>Thalassiosiraceae</taxon>
        <taxon>Thalassiosira</taxon>
    </lineage>
</organism>
<gene>
    <name evidence="2" type="ORF">THAOC_31432</name>
</gene>
<feature type="compositionally biased region" description="Basic residues" evidence="1">
    <location>
        <begin position="56"/>
        <end position="71"/>
    </location>
</feature>
<proteinExistence type="predicted"/>
<feature type="region of interest" description="Disordered" evidence="1">
    <location>
        <begin position="1"/>
        <end position="114"/>
    </location>
</feature>
<keyword evidence="3" id="KW-1185">Reference proteome</keyword>
<reference evidence="2 3" key="1">
    <citation type="journal article" date="2012" name="Genome Biol.">
        <title>Genome and low-iron response of an oceanic diatom adapted to chronic iron limitation.</title>
        <authorList>
            <person name="Lommer M."/>
            <person name="Specht M."/>
            <person name="Roy A.S."/>
            <person name="Kraemer L."/>
            <person name="Andreson R."/>
            <person name="Gutowska M.A."/>
            <person name="Wolf J."/>
            <person name="Bergner S.V."/>
            <person name="Schilhabel M.B."/>
            <person name="Klostermeier U.C."/>
            <person name="Beiko R.G."/>
            <person name="Rosenstiel P."/>
            <person name="Hippler M."/>
            <person name="Laroche J."/>
        </authorList>
    </citation>
    <scope>NUCLEOTIDE SEQUENCE [LARGE SCALE GENOMIC DNA]</scope>
    <source>
        <strain evidence="2 3">CCMP1005</strain>
    </source>
</reference>
<name>K0R874_THAOC</name>
<protein>
    <submittedName>
        <fullName evidence="2">Uncharacterized protein</fullName>
    </submittedName>
</protein>
<evidence type="ECO:0000256" key="1">
    <source>
        <dbReference type="SAM" id="MobiDB-lite"/>
    </source>
</evidence>
<comment type="caution">
    <text evidence="2">The sequence shown here is derived from an EMBL/GenBank/DDBJ whole genome shotgun (WGS) entry which is preliminary data.</text>
</comment>
<dbReference type="EMBL" id="AGNL01044539">
    <property type="protein sequence ID" value="EJK49668.1"/>
    <property type="molecule type" value="Genomic_DNA"/>
</dbReference>
<accession>K0R874</accession>
<sequence>MAKLECSLRTESCLRNGPKNHRKTVVDDVQGVDGAPLPRRGVNSSRQRGRAVCSSHRSRRRRGTNPRPRLRRGGDTSEVEPPHPPNLNGPGDPGVAPESPNKKPPNGSGDSTTRLSSVSLNLCLDQASLAELEAVAGAEAVDGLSVPNEKTGLPEATPPILGAVPSAFSSPAYGRASETAQPTNKR</sequence>
<feature type="region of interest" description="Disordered" evidence="1">
    <location>
        <begin position="149"/>
        <end position="186"/>
    </location>
</feature>
<dbReference type="Proteomes" id="UP000266841">
    <property type="component" value="Unassembled WGS sequence"/>
</dbReference>
<evidence type="ECO:0000313" key="3">
    <source>
        <dbReference type="Proteomes" id="UP000266841"/>
    </source>
</evidence>
<evidence type="ECO:0000313" key="2">
    <source>
        <dbReference type="EMBL" id="EJK49668.1"/>
    </source>
</evidence>
<dbReference type="AlphaFoldDB" id="K0R874"/>